<organism evidence="7 8">
    <name type="scientific">Planococcus halotolerans</name>
    <dbReference type="NCBI Taxonomy" id="2233542"/>
    <lineage>
        <taxon>Bacteria</taxon>
        <taxon>Bacillati</taxon>
        <taxon>Bacillota</taxon>
        <taxon>Bacilli</taxon>
        <taxon>Bacillales</taxon>
        <taxon>Caryophanaceae</taxon>
        <taxon>Planococcus</taxon>
    </lineage>
</organism>
<protein>
    <submittedName>
        <fullName evidence="7">8-oxo-dGTP diphosphatase</fullName>
    </submittedName>
</protein>
<keyword evidence="8" id="KW-1185">Reference proteome</keyword>
<dbReference type="InterPro" id="IPR000086">
    <property type="entry name" value="NUDIX_hydrolase_dom"/>
</dbReference>
<dbReference type="GO" id="GO:0016818">
    <property type="term" value="F:hydrolase activity, acting on acid anhydrides, in phosphorus-containing anhydrides"/>
    <property type="evidence" value="ECO:0007669"/>
    <property type="project" value="TreeGrafter"/>
</dbReference>
<evidence type="ECO:0000256" key="3">
    <source>
        <dbReference type="ARBA" id="ARBA00022723"/>
    </source>
</evidence>
<dbReference type="CDD" id="cd18886">
    <property type="entry name" value="NUDIX_MutT_Nudt1"/>
    <property type="match status" value="1"/>
</dbReference>
<keyword evidence="4" id="KW-0378">Hydrolase</keyword>
<proteinExistence type="inferred from homology"/>
<sequence>MLKYTLCLIKNEDQFLLLNRLKKPQMGTWNGVGGKIESGETPLESVIRETFEETGILLKELVYAGNVIFKSTEGQEGMYLFIADLPEGSCLETPAGTAEGILDWKPADWILHKDNRGVAANLRAYLPAVLEGRMGFEHLFTYDQGVILDYTTAEFIGNEINEKYASPIVVS</sequence>
<dbReference type="SUPFAM" id="SSF55811">
    <property type="entry name" value="Nudix"/>
    <property type="match status" value="1"/>
</dbReference>
<dbReference type="GO" id="GO:0005737">
    <property type="term" value="C:cytoplasm"/>
    <property type="evidence" value="ECO:0007669"/>
    <property type="project" value="TreeGrafter"/>
</dbReference>
<name>A0A365KQZ6_9BACL</name>
<dbReference type="Proteomes" id="UP000251002">
    <property type="component" value="Unassembled WGS sequence"/>
</dbReference>
<dbReference type="Gene3D" id="3.90.79.10">
    <property type="entry name" value="Nucleoside Triphosphate Pyrophosphohydrolase"/>
    <property type="match status" value="1"/>
</dbReference>
<gene>
    <name evidence="7" type="ORF">DP120_14395</name>
</gene>
<dbReference type="AlphaFoldDB" id="A0A365KQZ6"/>
<dbReference type="InterPro" id="IPR015797">
    <property type="entry name" value="NUDIX_hydrolase-like_dom_sf"/>
</dbReference>
<evidence type="ECO:0000313" key="7">
    <source>
        <dbReference type="EMBL" id="RAZ75549.1"/>
    </source>
</evidence>
<dbReference type="EMBL" id="QLZR01000006">
    <property type="protein sequence ID" value="RAZ75549.1"/>
    <property type="molecule type" value="Genomic_DNA"/>
</dbReference>
<reference evidence="7 8" key="1">
    <citation type="submission" date="2018-06" db="EMBL/GenBank/DDBJ databases">
        <title>The draft genome sequences of strains SCU63 and S1.</title>
        <authorList>
            <person name="Gan L."/>
        </authorList>
    </citation>
    <scope>NUCLEOTIDE SEQUENCE [LARGE SCALE GENOMIC DNA]</scope>
    <source>
        <strain evidence="7 8">SCU63</strain>
    </source>
</reference>
<dbReference type="PANTHER" id="PTHR43758:SF2">
    <property type="entry name" value="OXIDIZED PURINE NUCLEOSIDE TRIPHOSPHATE HYDROLASE"/>
    <property type="match status" value="1"/>
</dbReference>
<evidence type="ECO:0000313" key="8">
    <source>
        <dbReference type="Proteomes" id="UP000251002"/>
    </source>
</evidence>
<comment type="caution">
    <text evidence="7">The sequence shown here is derived from an EMBL/GenBank/DDBJ whole genome shotgun (WGS) entry which is preliminary data.</text>
</comment>
<evidence type="ECO:0000256" key="5">
    <source>
        <dbReference type="ARBA" id="ARBA00022842"/>
    </source>
</evidence>
<keyword evidence="5" id="KW-0460">Magnesium</keyword>
<accession>A0A365KQZ6</accession>
<keyword evidence="3" id="KW-0479">Metal-binding</keyword>
<dbReference type="GO" id="GO:0046872">
    <property type="term" value="F:metal ion binding"/>
    <property type="evidence" value="ECO:0007669"/>
    <property type="project" value="UniProtKB-KW"/>
</dbReference>
<evidence type="ECO:0000256" key="4">
    <source>
        <dbReference type="ARBA" id="ARBA00022801"/>
    </source>
</evidence>
<feature type="domain" description="Nudix hydrolase" evidence="6">
    <location>
        <begin position="1"/>
        <end position="131"/>
    </location>
</feature>
<dbReference type="RefSeq" id="WP_112224358.1">
    <property type="nucleotide sequence ID" value="NZ_CP047673.1"/>
</dbReference>
<comment type="similarity">
    <text evidence="2">Belongs to the Nudix hydrolase family.</text>
</comment>
<evidence type="ECO:0000259" key="6">
    <source>
        <dbReference type="PROSITE" id="PS51462"/>
    </source>
</evidence>
<dbReference type="PROSITE" id="PS51462">
    <property type="entry name" value="NUDIX"/>
    <property type="match status" value="1"/>
</dbReference>
<evidence type="ECO:0000256" key="2">
    <source>
        <dbReference type="ARBA" id="ARBA00005582"/>
    </source>
</evidence>
<evidence type="ECO:0000256" key="1">
    <source>
        <dbReference type="ARBA" id="ARBA00001946"/>
    </source>
</evidence>
<dbReference type="PANTHER" id="PTHR43758">
    <property type="entry name" value="7,8-DIHYDRO-8-OXOGUANINE TRIPHOSPHATASE"/>
    <property type="match status" value="1"/>
</dbReference>
<comment type="cofactor">
    <cofactor evidence="1">
        <name>Mg(2+)</name>
        <dbReference type="ChEBI" id="CHEBI:18420"/>
    </cofactor>
</comment>
<dbReference type="Pfam" id="PF00293">
    <property type="entry name" value="NUDIX"/>
    <property type="match status" value="1"/>
</dbReference>